<dbReference type="GO" id="GO:0022857">
    <property type="term" value="F:transmembrane transporter activity"/>
    <property type="evidence" value="ECO:0007669"/>
    <property type="project" value="InterPro"/>
</dbReference>
<feature type="transmembrane region" description="Helical" evidence="6">
    <location>
        <begin position="180"/>
        <end position="199"/>
    </location>
</feature>
<evidence type="ECO:0000259" key="7">
    <source>
        <dbReference type="PROSITE" id="PS50850"/>
    </source>
</evidence>
<dbReference type="PATRIC" id="fig|1127483.3.peg.2480"/>
<dbReference type="SUPFAM" id="SSF103473">
    <property type="entry name" value="MFS general substrate transporter"/>
    <property type="match status" value="1"/>
</dbReference>
<dbReference type="InterPro" id="IPR036259">
    <property type="entry name" value="MFS_trans_sf"/>
</dbReference>
<feature type="transmembrane region" description="Helical" evidence="6">
    <location>
        <begin position="269"/>
        <end position="290"/>
    </location>
</feature>
<sequence>MTTNLLSPYHPLADAPPSGRLRWLVLLIAWAALVLSTACRLAWGSLAIPMGQSLSLPLVALGMFVTAFYFGYVLSNMVCGFATDRVGGRIALSTSLLGLSVATFGFSYTPSLAFGLALQALMGLTAGADYAAGVKLITVWFGKHERGRAFGFFMSASSVAVIVTNAVLPAFVEAYGWRNGYRGLGVLALVFALVCAIAVRDRPRAGVVAGGETIGQAGEGGGLRARIGALMTRNFLLLALAGCGAFWGTLGFSSWAIPLMVKGYGIPAVQAGFIVATAGVAGLFAKPTVGWLSDRLGARRKALTVVSLLFFSAMLLVFGQLHDLMAFRIAAPFIGVGAFIYSPLLVTMVAEQAGLAKAGSAAGVANAAWQLGSALAPAFVGLVFQATSSFFSAFAVLAAGPLCGAICMVLVKECQGADERRGKE</sequence>
<dbReference type="GO" id="GO:0005886">
    <property type="term" value="C:plasma membrane"/>
    <property type="evidence" value="ECO:0007669"/>
    <property type="project" value="UniProtKB-SubCell"/>
</dbReference>
<feature type="transmembrane region" description="Helical" evidence="6">
    <location>
        <begin position="390"/>
        <end position="411"/>
    </location>
</feature>
<feature type="transmembrane region" description="Helical" evidence="6">
    <location>
        <begin position="21"/>
        <end position="43"/>
    </location>
</feature>
<feature type="transmembrane region" description="Helical" evidence="6">
    <location>
        <begin position="149"/>
        <end position="168"/>
    </location>
</feature>
<keyword evidence="4 6" id="KW-1133">Transmembrane helix</keyword>
<dbReference type="InterPro" id="IPR011701">
    <property type="entry name" value="MFS"/>
</dbReference>
<comment type="subcellular location">
    <subcellularLocation>
        <location evidence="1">Cell membrane</location>
        <topology evidence="1">Multi-pass membrane protein</topology>
    </subcellularLocation>
</comment>
<feature type="transmembrane region" description="Helical" evidence="6">
    <location>
        <begin position="362"/>
        <end position="384"/>
    </location>
</feature>
<accession>H1S3X5</accession>
<feature type="transmembrane region" description="Helical" evidence="6">
    <location>
        <begin position="302"/>
        <end position="321"/>
    </location>
</feature>
<evidence type="ECO:0000256" key="5">
    <source>
        <dbReference type="ARBA" id="ARBA00023136"/>
    </source>
</evidence>
<feature type="transmembrane region" description="Helical" evidence="6">
    <location>
        <begin position="112"/>
        <end position="137"/>
    </location>
</feature>
<dbReference type="InterPro" id="IPR020846">
    <property type="entry name" value="MFS_dom"/>
</dbReference>
<dbReference type="Pfam" id="PF07690">
    <property type="entry name" value="MFS_1"/>
    <property type="match status" value="1"/>
</dbReference>
<organism evidence="8 9">
    <name type="scientific">Cupriavidus basilensis OR16</name>
    <dbReference type="NCBI Taxonomy" id="1127483"/>
    <lineage>
        <taxon>Bacteria</taxon>
        <taxon>Pseudomonadati</taxon>
        <taxon>Pseudomonadota</taxon>
        <taxon>Betaproteobacteria</taxon>
        <taxon>Burkholderiales</taxon>
        <taxon>Burkholderiaceae</taxon>
        <taxon>Cupriavidus</taxon>
    </lineage>
</organism>
<feature type="transmembrane region" description="Helical" evidence="6">
    <location>
        <begin position="55"/>
        <end position="74"/>
    </location>
</feature>
<keyword evidence="5 6" id="KW-0472">Membrane</keyword>
<proteinExistence type="predicted"/>
<keyword evidence="2" id="KW-1003">Cell membrane</keyword>
<dbReference type="Proteomes" id="UP000005808">
    <property type="component" value="Unassembled WGS sequence"/>
</dbReference>
<comment type="caution">
    <text evidence="8">The sequence shown here is derived from an EMBL/GenBank/DDBJ whole genome shotgun (WGS) entry which is preliminary data.</text>
</comment>
<evidence type="ECO:0000313" key="8">
    <source>
        <dbReference type="EMBL" id="EHP42775.1"/>
    </source>
</evidence>
<dbReference type="PANTHER" id="PTHR43124:SF3">
    <property type="entry name" value="CHLORAMPHENICOL EFFLUX PUMP RV0191"/>
    <property type="match status" value="1"/>
</dbReference>
<feature type="transmembrane region" description="Helical" evidence="6">
    <location>
        <begin position="327"/>
        <end position="350"/>
    </location>
</feature>
<evidence type="ECO:0000256" key="1">
    <source>
        <dbReference type="ARBA" id="ARBA00004651"/>
    </source>
</evidence>
<reference evidence="8 9" key="1">
    <citation type="journal article" date="2012" name="J. Bacteriol.">
        <title>De Novo Genome Project of Cupriavidus basilensis OR16.</title>
        <authorList>
            <person name="Cserhati M."/>
            <person name="Kriszt B."/>
            <person name="Szoboszlay S."/>
            <person name="Toth A."/>
            <person name="Szabo I."/>
            <person name="Tancsics A."/>
            <person name="Nagy I."/>
            <person name="Horvath B."/>
            <person name="Nagy I."/>
            <person name="Kukolya J."/>
        </authorList>
    </citation>
    <scope>NUCLEOTIDE SEQUENCE [LARGE SCALE GENOMIC DNA]</scope>
    <source>
        <strain evidence="8 9">OR16</strain>
    </source>
</reference>
<evidence type="ECO:0000313" key="9">
    <source>
        <dbReference type="Proteomes" id="UP000005808"/>
    </source>
</evidence>
<dbReference type="PANTHER" id="PTHR43124">
    <property type="entry name" value="PURINE EFFLUX PUMP PBUE"/>
    <property type="match status" value="1"/>
</dbReference>
<gene>
    <name evidence="8" type="ORF">OR16_12355</name>
</gene>
<feature type="transmembrane region" description="Helical" evidence="6">
    <location>
        <begin position="235"/>
        <end position="257"/>
    </location>
</feature>
<protein>
    <submittedName>
        <fullName evidence="8">Major facilitator superfamily protein</fullName>
    </submittedName>
</protein>
<feature type="domain" description="Major facilitator superfamily (MFS) profile" evidence="7">
    <location>
        <begin position="24"/>
        <end position="416"/>
    </location>
</feature>
<feature type="transmembrane region" description="Helical" evidence="6">
    <location>
        <begin position="86"/>
        <end position="106"/>
    </location>
</feature>
<dbReference type="PROSITE" id="PS50850">
    <property type="entry name" value="MFS"/>
    <property type="match status" value="1"/>
</dbReference>
<evidence type="ECO:0000256" key="3">
    <source>
        <dbReference type="ARBA" id="ARBA00022692"/>
    </source>
</evidence>
<evidence type="ECO:0000256" key="4">
    <source>
        <dbReference type="ARBA" id="ARBA00022989"/>
    </source>
</evidence>
<dbReference type="EMBL" id="AHJE01000028">
    <property type="protein sequence ID" value="EHP42775.1"/>
    <property type="molecule type" value="Genomic_DNA"/>
</dbReference>
<keyword evidence="3 6" id="KW-0812">Transmembrane</keyword>
<dbReference type="AlphaFoldDB" id="H1S3X5"/>
<dbReference type="InterPro" id="IPR050189">
    <property type="entry name" value="MFS_Efflux_Transporters"/>
</dbReference>
<name>H1S3X5_9BURK</name>
<evidence type="ECO:0000256" key="2">
    <source>
        <dbReference type="ARBA" id="ARBA00022475"/>
    </source>
</evidence>
<evidence type="ECO:0000256" key="6">
    <source>
        <dbReference type="SAM" id="Phobius"/>
    </source>
</evidence>
<dbReference type="Gene3D" id="1.20.1250.20">
    <property type="entry name" value="MFS general substrate transporter like domains"/>
    <property type="match status" value="2"/>
</dbReference>